<dbReference type="InterPro" id="IPR051081">
    <property type="entry name" value="HTH_MetalResp_TranReg"/>
</dbReference>
<dbReference type="Pfam" id="PF01022">
    <property type="entry name" value="HTH_5"/>
    <property type="match status" value="1"/>
</dbReference>
<dbReference type="InterPro" id="IPR036390">
    <property type="entry name" value="WH_DNA-bd_sf"/>
</dbReference>
<dbReference type="RefSeq" id="WP_025641935.1">
    <property type="nucleotide sequence ID" value="NZ_LT669839.1"/>
</dbReference>
<dbReference type="Proteomes" id="UP000245423">
    <property type="component" value="Chromosome 1"/>
</dbReference>
<dbReference type="SUPFAM" id="SSF46785">
    <property type="entry name" value="Winged helix' DNA-binding domain"/>
    <property type="match status" value="1"/>
</dbReference>
<dbReference type="InterPro" id="IPR036388">
    <property type="entry name" value="WH-like_DNA-bd_sf"/>
</dbReference>
<evidence type="ECO:0000313" key="6">
    <source>
        <dbReference type="Proteomes" id="UP000245423"/>
    </source>
</evidence>
<dbReference type="PRINTS" id="PR00778">
    <property type="entry name" value="HTHARSR"/>
</dbReference>
<dbReference type="InterPro" id="IPR001845">
    <property type="entry name" value="HTH_ArsR_DNA-bd_dom"/>
</dbReference>
<dbReference type="PROSITE" id="PS50987">
    <property type="entry name" value="HTH_ARSR_2"/>
    <property type="match status" value="1"/>
</dbReference>
<evidence type="ECO:0000256" key="1">
    <source>
        <dbReference type="ARBA" id="ARBA00023015"/>
    </source>
</evidence>
<dbReference type="SMART" id="SM00418">
    <property type="entry name" value="HTH_ARSR"/>
    <property type="match status" value="1"/>
</dbReference>
<dbReference type="Gene3D" id="1.10.10.10">
    <property type="entry name" value="Winged helix-like DNA-binding domain superfamily/Winged helix DNA-binding domain"/>
    <property type="match status" value="1"/>
</dbReference>
<keyword evidence="3" id="KW-0804">Transcription</keyword>
<dbReference type="InterPro" id="IPR011991">
    <property type="entry name" value="ArsR-like_HTH"/>
</dbReference>
<dbReference type="PANTHER" id="PTHR33154">
    <property type="entry name" value="TRANSCRIPTIONAL REGULATOR, ARSR FAMILY"/>
    <property type="match status" value="1"/>
</dbReference>
<evidence type="ECO:0000256" key="3">
    <source>
        <dbReference type="ARBA" id="ARBA00023163"/>
    </source>
</evidence>
<organism evidence="5 6">
    <name type="scientific">[Clostridium] ultunense Esp</name>
    <dbReference type="NCBI Taxonomy" id="1288971"/>
    <lineage>
        <taxon>Bacteria</taxon>
        <taxon>Bacillati</taxon>
        <taxon>Bacillota</taxon>
        <taxon>Tissierellia</taxon>
        <taxon>Tissierellales</taxon>
        <taxon>Tepidimicrobiaceae</taxon>
        <taxon>Schnuerera</taxon>
    </lineage>
</organism>
<dbReference type="GO" id="GO:0003700">
    <property type="term" value="F:DNA-binding transcription factor activity"/>
    <property type="evidence" value="ECO:0007669"/>
    <property type="project" value="InterPro"/>
</dbReference>
<gene>
    <name evidence="5" type="ORF">CUESP1_2471</name>
</gene>
<accession>A0A1M4PQP9</accession>
<evidence type="ECO:0000259" key="4">
    <source>
        <dbReference type="PROSITE" id="PS50987"/>
    </source>
</evidence>
<dbReference type="NCBIfam" id="NF033788">
    <property type="entry name" value="HTH_metalloreg"/>
    <property type="match status" value="1"/>
</dbReference>
<protein>
    <submittedName>
        <fullName evidence="5">Transcriptional regulator (ArsR family)</fullName>
    </submittedName>
</protein>
<feature type="domain" description="HTH arsR-type" evidence="4">
    <location>
        <begin position="1"/>
        <end position="96"/>
    </location>
</feature>
<keyword evidence="2" id="KW-0238">DNA-binding</keyword>
<evidence type="ECO:0000313" key="5">
    <source>
        <dbReference type="EMBL" id="SHD77817.1"/>
    </source>
</evidence>
<reference evidence="5 6" key="1">
    <citation type="submission" date="2016-11" db="EMBL/GenBank/DDBJ databases">
        <authorList>
            <person name="Manzoor S."/>
        </authorList>
    </citation>
    <scope>NUCLEOTIDE SEQUENCE [LARGE SCALE GENOMIC DNA]</scope>
    <source>
        <strain evidence="5">Clostridium ultunense strain Esp</strain>
    </source>
</reference>
<keyword evidence="1" id="KW-0805">Transcription regulation</keyword>
<name>A0A1M4PQP9_9FIRM</name>
<sequence>MSEVLVDYAQVFNAMADKFRLEILLYLYVNDERCVCHISDYFNIGQSSISYHLKILYEADIINKRQVAVWNYYSLNQNSEVYKLLENIFKNINMKEWIHNVPNE</sequence>
<proteinExistence type="predicted"/>
<dbReference type="CDD" id="cd00090">
    <property type="entry name" value="HTH_ARSR"/>
    <property type="match status" value="1"/>
</dbReference>
<dbReference type="OrthoDB" id="9798835at2"/>
<dbReference type="EMBL" id="LT669839">
    <property type="protein sequence ID" value="SHD77817.1"/>
    <property type="molecule type" value="Genomic_DNA"/>
</dbReference>
<dbReference type="GO" id="GO:0003677">
    <property type="term" value="F:DNA binding"/>
    <property type="evidence" value="ECO:0007669"/>
    <property type="project" value="UniProtKB-KW"/>
</dbReference>
<evidence type="ECO:0000256" key="2">
    <source>
        <dbReference type="ARBA" id="ARBA00023125"/>
    </source>
</evidence>
<dbReference type="PANTHER" id="PTHR33154:SF18">
    <property type="entry name" value="ARSENICAL RESISTANCE OPERON REPRESSOR"/>
    <property type="match status" value="1"/>
</dbReference>
<dbReference type="AlphaFoldDB" id="A0A1M4PQP9"/>
<keyword evidence="6" id="KW-1185">Reference proteome</keyword>